<dbReference type="FunFam" id="1.20.1740.10:FF:000001">
    <property type="entry name" value="Amino acid permease"/>
    <property type="match status" value="1"/>
</dbReference>
<dbReference type="InterPro" id="IPR004841">
    <property type="entry name" value="AA-permease/SLC12A_dom"/>
</dbReference>
<name>A0A0J5MAU5_PLUGE</name>
<keyword evidence="9" id="KW-1185">Reference proteome</keyword>
<feature type="transmembrane region" description="Helical" evidence="6">
    <location>
        <begin position="47"/>
        <end position="66"/>
    </location>
</feature>
<keyword evidence="3 6" id="KW-0812">Transmembrane</keyword>
<keyword evidence="4 6" id="KW-1133">Transmembrane helix</keyword>
<dbReference type="Pfam" id="PF00324">
    <property type="entry name" value="AA_permease"/>
    <property type="match status" value="1"/>
</dbReference>
<dbReference type="PANTHER" id="PTHR43495:SF5">
    <property type="entry name" value="GAMMA-AMINOBUTYRIC ACID PERMEASE"/>
    <property type="match status" value="1"/>
</dbReference>
<evidence type="ECO:0000256" key="1">
    <source>
        <dbReference type="ARBA" id="ARBA00004429"/>
    </source>
</evidence>
<dbReference type="GO" id="GO:0006865">
    <property type="term" value="P:amino acid transport"/>
    <property type="evidence" value="ECO:0007669"/>
    <property type="project" value="InterPro"/>
</dbReference>
<evidence type="ECO:0000259" key="7">
    <source>
        <dbReference type="Pfam" id="PF00324"/>
    </source>
</evidence>
<keyword evidence="2" id="KW-0813">Transport</keyword>
<feature type="transmembrane region" description="Helical" evidence="6">
    <location>
        <begin position="337"/>
        <end position="356"/>
    </location>
</feature>
<dbReference type="GO" id="GO:0055085">
    <property type="term" value="P:transmembrane transport"/>
    <property type="evidence" value="ECO:0007669"/>
    <property type="project" value="InterPro"/>
</dbReference>
<evidence type="ECO:0000256" key="4">
    <source>
        <dbReference type="ARBA" id="ARBA00022989"/>
    </source>
</evidence>
<comment type="caution">
    <text evidence="8">The sequence shown here is derived from an EMBL/GenBank/DDBJ whole genome shotgun (WGS) entry which is preliminary data.</text>
</comment>
<reference evidence="8 9" key="1">
    <citation type="submission" date="2015-05" db="EMBL/GenBank/DDBJ databases">
        <title>Genome sequences of Pluralibacter gergoviae.</title>
        <authorList>
            <person name="Greninger A.L."/>
            <person name="Miller S."/>
        </authorList>
    </citation>
    <scope>NUCLEOTIDE SEQUENCE [LARGE SCALE GENOMIC DNA]</scope>
    <source>
        <strain evidence="8 9">JS81F13</strain>
    </source>
</reference>
<feature type="transmembrane region" description="Helical" evidence="6">
    <location>
        <begin position="201"/>
        <end position="226"/>
    </location>
</feature>
<feature type="domain" description="Amino acid permease/ SLC12A" evidence="7">
    <location>
        <begin position="20"/>
        <end position="424"/>
    </location>
</feature>
<gene>
    <name evidence="8" type="ORF">ABW06_02460</name>
</gene>
<evidence type="ECO:0000256" key="6">
    <source>
        <dbReference type="SAM" id="Phobius"/>
    </source>
</evidence>
<evidence type="ECO:0000256" key="2">
    <source>
        <dbReference type="ARBA" id="ARBA00022448"/>
    </source>
</evidence>
<feature type="transmembrane region" description="Helical" evidence="6">
    <location>
        <begin position="20"/>
        <end position="41"/>
    </location>
</feature>
<feature type="transmembrane region" description="Helical" evidence="6">
    <location>
        <begin position="158"/>
        <end position="181"/>
    </location>
</feature>
<evidence type="ECO:0000256" key="5">
    <source>
        <dbReference type="ARBA" id="ARBA00023136"/>
    </source>
</evidence>
<accession>A0A0J5MAU5</accession>
<feature type="transmembrane region" description="Helical" evidence="6">
    <location>
        <begin position="431"/>
        <end position="450"/>
    </location>
</feature>
<dbReference type="eggNOG" id="COG1113">
    <property type="taxonomic scope" value="Bacteria"/>
</dbReference>
<dbReference type="PROSITE" id="PS00218">
    <property type="entry name" value="AMINO_ACID_PERMEASE_1"/>
    <property type="match status" value="1"/>
</dbReference>
<dbReference type="Proteomes" id="UP000036196">
    <property type="component" value="Unassembled WGS sequence"/>
</dbReference>
<organism evidence="8 9">
    <name type="scientific">Pluralibacter gergoviae</name>
    <name type="common">Enterobacter gergoviae</name>
    <dbReference type="NCBI Taxonomy" id="61647"/>
    <lineage>
        <taxon>Bacteria</taxon>
        <taxon>Pseudomonadati</taxon>
        <taxon>Pseudomonadota</taxon>
        <taxon>Gammaproteobacteria</taxon>
        <taxon>Enterobacterales</taxon>
        <taxon>Enterobacteriaceae</taxon>
        <taxon>Pluralibacter</taxon>
    </lineage>
</organism>
<dbReference type="PIRSF" id="PIRSF006060">
    <property type="entry name" value="AA_transporter"/>
    <property type="match status" value="1"/>
</dbReference>
<protein>
    <submittedName>
        <fullName evidence="8">Gamma-aminobutyrate transporter</fullName>
    </submittedName>
</protein>
<feature type="transmembrane region" description="Helical" evidence="6">
    <location>
        <begin position="362"/>
        <end position="386"/>
    </location>
</feature>
<keyword evidence="5 6" id="KW-0472">Membrane</keyword>
<dbReference type="Gene3D" id="1.20.1740.10">
    <property type="entry name" value="Amino acid/polyamine transporter I"/>
    <property type="match status" value="1"/>
</dbReference>
<dbReference type="AlphaFoldDB" id="A0A0J5MAU5"/>
<evidence type="ECO:0000313" key="8">
    <source>
        <dbReference type="EMBL" id="KMK16097.1"/>
    </source>
</evidence>
<dbReference type="EMBL" id="LDZF01000002">
    <property type="protein sequence ID" value="KMK16097.1"/>
    <property type="molecule type" value="Genomic_DNA"/>
</dbReference>
<dbReference type="PANTHER" id="PTHR43495">
    <property type="entry name" value="GABA PERMEASE"/>
    <property type="match status" value="1"/>
</dbReference>
<proteinExistence type="predicted"/>
<feature type="transmembrane region" description="Helical" evidence="6">
    <location>
        <begin position="406"/>
        <end position="425"/>
    </location>
</feature>
<dbReference type="PATRIC" id="fig|61647.15.peg.1891"/>
<feature type="transmembrane region" description="Helical" evidence="6">
    <location>
        <begin position="288"/>
        <end position="309"/>
    </location>
</feature>
<feature type="transmembrane region" description="Helical" evidence="6">
    <location>
        <begin position="238"/>
        <end position="261"/>
    </location>
</feature>
<dbReference type="GO" id="GO:0005886">
    <property type="term" value="C:plasma membrane"/>
    <property type="evidence" value="ECO:0007669"/>
    <property type="project" value="UniProtKB-SubCell"/>
</dbReference>
<sequence length="460" mass="49387">MPESRTPAAALSDGLSNRQVTMISIAGIIGAGLFIGSANAIATTGPAILLSYAITGLLVLLVMRMLGEMAVLNPDSGSFSTYATEALGQRAGFTVGWLYWWFWVLLIPVEAIAGADILHAWFSAVPSWAFTAAIIAVLTTTNLLQVKNFGEFEFWFSLVKVLAIVAFIAVGALAVFGAWPLADVSGVRHLFANQGFMPHGFGAVLTGILVTVFSFFGAEIVTIAAAESKRPAEKIRRAINLVVWRIALFYLLSIFLVVSLVNWSDPGLRQQGTFQYVLTTLNMPGAKLMVDVVVFVAVCSCMNSGLYTASRMLFSLARRGDAPAACGRVSAQGVPRAAVTASTLAGFAACVANYAFPGRVFTFLISTTGAIALLVYLVIAASQLVLRRRAERRGQPPAFKMWLFPWLTWAAIGVILAVLGYMFALDDYREQGLLTLAVAGGVFVVSLYVTRGRRRAAPVF</sequence>
<feature type="transmembrane region" description="Helical" evidence="6">
    <location>
        <begin position="128"/>
        <end position="146"/>
    </location>
</feature>
<evidence type="ECO:0000313" key="9">
    <source>
        <dbReference type="Proteomes" id="UP000036196"/>
    </source>
</evidence>
<dbReference type="RefSeq" id="WP_048278073.1">
    <property type="nucleotide sequence ID" value="NZ_LDZF01000002.1"/>
</dbReference>
<comment type="subcellular location">
    <subcellularLocation>
        <location evidence="1">Cell inner membrane</location>
        <topology evidence="1">Multi-pass membrane protein</topology>
    </subcellularLocation>
</comment>
<evidence type="ECO:0000256" key="3">
    <source>
        <dbReference type="ARBA" id="ARBA00022692"/>
    </source>
</evidence>
<feature type="transmembrane region" description="Helical" evidence="6">
    <location>
        <begin position="98"/>
        <end position="122"/>
    </location>
</feature>
<dbReference type="InterPro" id="IPR004840">
    <property type="entry name" value="Amino_acid_permease_CS"/>
</dbReference>